<gene>
    <name evidence="1" type="ORF">HD842_001065</name>
</gene>
<reference evidence="1 2" key="1">
    <citation type="submission" date="2020-08" db="EMBL/GenBank/DDBJ databases">
        <title>The Agave Microbiome: Exploring the role of microbial communities in plant adaptations to desert environments.</title>
        <authorList>
            <person name="Partida-Martinez L.P."/>
        </authorList>
    </citation>
    <scope>NUCLEOTIDE SEQUENCE [LARGE SCALE GENOMIC DNA]</scope>
    <source>
        <strain evidence="1 2">AT3.2</strain>
    </source>
</reference>
<dbReference type="EMBL" id="JACHBX010000001">
    <property type="protein sequence ID" value="MBB6132954.1"/>
    <property type="molecule type" value="Genomic_DNA"/>
</dbReference>
<evidence type="ECO:0000313" key="1">
    <source>
        <dbReference type="EMBL" id="MBB6132954.1"/>
    </source>
</evidence>
<evidence type="ECO:0000313" key="2">
    <source>
        <dbReference type="Proteomes" id="UP000540787"/>
    </source>
</evidence>
<proteinExistence type="predicted"/>
<accession>A0A7W9WY25</accession>
<dbReference type="AlphaFoldDB" id="A0A7W9WY25"/>
<name>A0A7W9WY25_9BURK</name>
<sequence>MKSACGELLSGGTTVLRKLNHRASRASKVEVS</sequence>
<protein>
    <submittedName>
        <fullName evidence="1">Uncharacterized protein</fullName>
    </submittedName>
</protein>
<dbReference type="Proteomes" id="UP000540787">
    <property type="component" value="Unassembled WGS sequence"/>
</dbReference>
<comment type="caution">
    <text evidence="1">The sequence shown here is derived from an EMBL/GenBank/DDBJ whole genome shotgun (WGS) entry which is preliminary data.</text>
</comment>
<keyword evidence="2" id="KW-1185">Reference proteome</keyword>
<organism evidence="1 2">
    <name type="scientific">Massilia aurea</name>
    <dbReference type="NCBI Taxonomy" id="373040"/>
    <lineage>
        <taxon>Bacteria</taxon>
        <taxon>Pseudomonadati</taxon>
        <taxon>Pseudomonadota</taxon>
        <taxon>Betaproteobacteria</taxon>
        <taxon>Burkholderiales</taxon>
        <taxon>Oxalobacteraceae</taxon>
        <taxon>Telluria group</taxon>
        <taxon>Massilia</taxon>
    </lineage>
</organism>